<gene>
    <name evidence="3" type="ORF">SVUK_LOCUS6077</name>
</gene>
<evidence type="ECO:0000313" key="4">
    <source>
        <dbReference type="Proteomes" id="UP000270094"/>
    </source>
</evidence>
<evidence type="ECO:0000259" key="2">
    <source>
        <dbReference type="PROSITE" id="PS50056"/>
    </source>
</evidence>
<dbReference type="GO" id="GO:0004725">
    <property type="term" value="F:protein tyrosine phosphatase activity"/>
    <property type="evidence" value="ECO:0007669"/>
    <property type="project" value="InterPro"/>
</dbReference>
<sequence>MLCDLIEGCNASKFQGKKEKCAKYFPQENEKMTTFGSTKITFIERTTSELGFVVSSWKVEDRNRQRIIRHLHCKTWPDHSAPKCPSVVVGIHREITKASHQTPIVVHCSAGVGRTCTLIGEIVELSAEVLLERIRRRRNVSGVAVMRWLRDRRCGAIQKSIQFVFMHYIVVEILVQ</sequence>
<dbReference type="PROSITE" id="PS50056">
    <property type="entry name" value="TYR_PHOSPHATASE_2"/>
    <property type="match status" value="1"/>
</dbReference>
<proteinExistence type="predicted"/>
<reference evidence="3 4" key="1">
    <citation type="submission" date="2018-11" db="EMBL/GenBank/DDBJ databases">
        <authorList>
            <consortium name="Pathogen Informatics"/>
        </authorList>
    </citation>
    <scope>NUCLEOTIDE SEQUENCE [LARGE SCALE GENOMIC DNA]</scope>
</reference>
<dbReference type="Proteomes" id="UP000270094">
    <property type="component" value="Unassembled WGS sequence"/>
</dbReference>
<dbReference type="Gene3D" id="3.90.190.10">
    <property type="entry name" value="Protein tyrosine phosphatase superfamily"/>
    <property type="match status" value="1"/>
</dbReference>
<dbReference type="SMART" id="SM00404">
    <property type="entry name" value="PTPc_motif"/>
    <property type="match status" value="1"/>
</dbReference>
<dbReference type="InterPro" id="IPR000242">
    <property type="entry name" value="PTP_cat"/>
</dbReference>
<dbReference type="InterPro" id="IPR029021">
    <property type="entry name" value="Prot-tyrosine_phosphatase-like"/>
</dbReference>
<evidence type="ECO:0008006" key="5">
    <source>
        <dbReference type="Google" id="ProtNLM"/>
    </source>
</evidence>
<dbReference type="SMART" id="SM00194">
    <property type="entry name" value="PTPc"/>
    <property type="match status" value="1"/>
</dbReference>
<dbReference type="PRINTS" id="PR00700">
    <property type="entry name" value="PRTYPHPHTASE"/>
</dbReference>
<dbReference type="Pfam" id="PF00102">
    <property type="entry name" value="Y_phosphatase"/>
    <property type="match status" value="1"/>
</dbReference>
<dbReference type="InterPro" id="IPR003595">
    <property type="entry name" value="Tyr_Pase_cat"/>
</dbReference>
<dbReference type="InterPro" id="IPR052782">
    <property type="entry name" value="Oocyte-zygote_transition_reg"/>
</dbReference>
<keyword evidence="4" id="KW-1185">Reference proteome</keyword>
<protein>
    <recommendedName>
        <fullName evidence="5">Tyrosine-protein phosphatase domain-containing protein</fullName>
    </recommendedName>
</protein>
<feature type="domain" description="Tyrosine specific protein phosphatases" evidence="2">
    <location>
        <begin position="85"/>
        <end position="164"/>
    </location>
</feature>
<dbReference type="PROSITE" id="PS50055">
    <property type="entry name" value="TYR_PHOSPHATASE_PTP"/>
    <property type="match status" value="1"/>
</dbReference>
<feature type="domain" description="Tyrosine-protein phosphatase" evidence="1">
    <location>
        <begin position="1"/>
        <end position="173"/>
    </location>
</feature>
<dbReference type="AlphaFoldDB" id="A0A3P7IV96"/>
<dbReference type="InterPro" id="IPR000387">
    <property type="entry name" value="Tyr_Pase_dom"/>
</dbReference>
<dbReference type="CDD" id="cd00047">
    <property type="entry name" value="PTPc"/>
    <property type="match status" value="1"/>
</dbReference>
<dbReference type="PANTHER" id="PTHR46163">
    <property type="entry name" value="TYROSINE-PROTEIN PHOSPHATASE-RELATED"/>
    <property type="match status" value="1"/>
</dbReference>
<dbReference type="EMBL" id="UYYB01018727">
    <property type="protein sequence ID" value="VDM71079.1"/>
    <property type="molecule type" value="Genomic_DNA"/>
</dbReference>
<dbReference type="OrthoDB" id="10253954at2759"/>
<organism evidence="3 4">
    <name type="scientific">Strongylus vulgaris</name>
    <name type="common">Blood worm</name>
    <dbReference type="NCBI Taxonomy" id="40348"/>
    <lineage>
        <taxon>Eukaryota</taxon>
        <taxon>Metazoa</taxon>
        <taxon>Ecdysozoa</taxon>
        <taxon>Nematoda</taxon>
        <taxon>Chromadorea</taxon>
        <taxon>Rhabditida</taxon>
        <taxon>Rhabditina</taxon>
        <taxon>Rhabditomorpha</taxon>
        <taxon>Strongyloidea</taxon>
        <taxon>Strongylidae</taxon>
        <taxon>Strongylus</taxon>
    </lineage>
</organism>
<evidence type="ECO:0000259" key="1">
    <source>
        <dbReference type="PROSITE" id="PS50055"/>
    </source>
</evidence>
<accession>A0A3P7IV96</accession>
<feature type="non-terminal residue" evidence="3">
    <location>
        <position position="176"/>
    </location>
</feature>
<evidence type="ECO:0000313" key="3">
    <source>
        <dbReference type="EMBL" id="VDM71079.1"/>
    </source>
</evidence>
<name>A0A3P7IV96_STRVU</name>
<dbReference type="SUPFAM" id="SSF52799">
    <property type="entry name" value="(Phosphotyrosine protein) phosphatases II"/>
    <property type="match status" value="1"/>
</dbReference>